<comment type="caution">
    <text evidence="2">The sequence shown here is derived from an EMBL/GenBank/DDBJ whole genome shotgun (WGS) entry which is preliminary data.</text>
</comment>
<accession>A0A8T0A1P3</accession>
<dbReference type="AlphaFoldDB" id="A0A8T0A1P3"/>
<protein>
    <submittedName>
        <fullName evidence="2">Uncharacterized protein</fullName>
    </submittedName>
</protein>
<dbReference type="Proteomes" id="UP000605970">
    <property type="component" value="Unassembled WGS sequence"/>
</dbReference>
<proteinExistence type="predicted"/>
<keyword evidence="3" id="KW-1185">Reference proteome</keyword>
<evidence type="ECO:0000313" key="3">
    <source>
        <dbReference type="Proteomes" id="UP000605970"/>
    </source>
</evidence>
<feature type="compositionally biased region" description="Polar residues" evidence="1">
    <location>
        <begin position="18"/>
        <end position="28"/>
    </location>
</feature>
<name>A0A8T0A1P3_9BILA</name>
<evidence type="ECO:0000256" key="1">
    <source>
        <dbReference type="SAM" id="MobiDB-lite"/>
    </source>
</evidence>
<evidence type="ECO:0000313" key="2">
    <source>
        <dbReference type="EMBL" id="KAF7639315.1"/>
    </source>
</evidence>
<dbReference type="OrthoDB" id="4189at2759"/>
<dbReference type="EMBL" id="JABEBT010000006">
    <property type="protein sequence ID" value="KAF7639315.1"/>
    <property type="molecule type" value="Genomic_DNA"/>
</dbReference>
<gene>
    <name evidence="2" type="ORF">Mgra_00001277</name>
</gene>
<organism evidence="2 3">
    <name type="scientific">Meloidogyne graminicola</name>
    <dbReference type="NCBI Taxonomy" id="189291"/>
    <lineage>
        <taxon>Eukaryota</taxon>
        <taxon>Metazoa</taxon>
        <taxon>Ecdysozoa</taxon>
        <taxon>Nematoda</taxon>
        <taxon>Chromadorea</taxon>
        <taxon>Rhabditida</taxon>
        <taxon>Tylenchina</taxon>
        <taxon>Tylenchomorpha</taxon>
        <taxon>Tylenchoidea</taxon>
        <taxon>Meloidogynidae</taxon>
        <taxon>Meloidogyninae</taxon>
        <taxon>Meloidogyne</taxon>
    </lineage>
</organism>
<feature type="region of interest" description="Disordered" evidence="1">
    <location>
        <begin position="1"/>
        <end position="28"/>
    </location>
</feature>
<reference evidence="2" key="1">
    <citation type="journal article" date="2020" name="Ecol. Evol.">
        <title>Genome structure and content of the rice root-knot nematode (Meloidogyne graminicola).</title>
        <authorList>
            <person name="Phan N.T."/>
            <person name="Danchin E.G.J."/>
            <person name="Klopp C."/>
            <person name="Perfus-Barbeoch L."/>
            <person name="Kozlowski D.K."/>
            <person name="Koutsovoulos G.D."/>
            <person name="Lopez-Roques C."/>
            <person name="Bouchez O."/>
            <person name="Zahm M."/>
            <person name="Besnard G."/>
            <person name="Bellafiore S."/>
        </authorList>
    </citation>
    <scope>NUCLEOTIDE SEQUENCE</scope>
    <source>
        <strain evidence="2">VN-18</strain>
    </source>
</reference>
<sequence length="284" mass="32167">MLDSVGIESRLREEAPSDPSSTNSTSRECNGAFYLENHVGNNLNSKTNFNRPQHLSITQAQLVSIKQPRTECLQYCKTTQTDDERISCGEFSMGSQEFAFDDEVSFDEGAGLQIGSFDESPTREIKKHLNNLHFNNFGGHQYKSFNKKDIGDDHTSITMAVTKIVPLSDEEKRKTLTSGNFLRFFSQASRVIERALAEESDIFVDYINGTRGADDKMSNREMLTLNRKIFDEKSTSNREVRAIDFSSVHKELMSVSYDLNRDAPLSPDSIINLWSTRFKTSTPE</sequence>